<gene>
    <name evidence="1" type="ORF">VITISV_033783</name>
</gene>
<dbReference type="EMBL" id="AM469116">
    <property type="protein sequence ID" value="CAN63781.1"/>
    <property type="molecule type" value="Genomic_DNA"/>
</dbReference>
<dbReference type="AlphaFoldDB" id="A5BS84"/>
<proteinExistence type="predicted"/>
<sequence length="117" mass="12700">MGVTVLRSGTRVPKLVSQLRNTLRNRALAAKLGIFTLCSFAAVSQLRNGGSCAAKWHLCAKIGFAAAKIFAEETIKLRNDFAKDGRFCRDTLIPQRLLLGCETGSQRSANFAKVAKS</sequence>
<organism evidence="1">
    <name type="scientific">Vitis vinifera</name>
    <name type="common">Grape</name>
    <dbReference type="NCBI Taxonomy" id="29760"/>
    <lineage>
        <taxon>Eukaryota</taxon>
        <taxon>Viridiplantae</taxon>
        <taxon>Streptophyta</taxon>
        <taxon>Embryophyta</taxon>
        <taxon>Tracheophyta</taxon>
        <taxon>Spermatophyta</taxon>
        <taxon>Magnoliopsida</taxon>
        <taxon>eudicotyledons</taxon>
        <taxon>Gunneridae</taxon>
        <taxon>Pentapetalae</taxon>
        <taxon>rosids</taxon>
        <taxon>Vitales</taxon>
        <taxon>Vitaceae</taxon>
        <taxon>Viteae</taxon>
        <taxon>Vitis</taxon>
    </lineage>
</organism>
<reference evidence="1" key="1">
    <citation type="journal article" date="2007" name="PLoS ONE">
        <title>The first genome sequence of an elite grapevine cultivar (Pinot noir Vitis vinifera L.): coping with a highly heterozygous genome.</title>
        <authorList>
            <person name="Velasco R."/>
            <person name="Zharkikh A."/>
            <person name="Troggio M."/>
            <person name="Cartwright D.A."/>
            <person name="Cestaro A."/>
            <person name="Pruss D."/>
            <person name="Pindo M."/>
            <person name="FitzGerald L.M."/>
            <person name="Vezzulli S."/>
            <person name="Reid J."/>
            <person name="Malacarne G."/>
            <person name="Iliev D."/>
            <person name="Coppola G."/>
            <person name="Wardell B."/>
            <person name="Micheletti D."/>
            <person name="Macalma T."/>
            <person name="Facci M."/>
            <person name="Mitchell J.T."/>
            <person name="Perazzolli M."/>
            <person name="Eldredge G."/>
            <person name="Gatto P."/>
            <person name="Oyzerski R."/>
            <person name="Moretto M."/>
            <person name="Gutin N."/>
            <person name="Stefanini M."/>
            <person name="Chen Y."/>
            <person name="Segala C."/>
            <person name="Davenport C."/>
            <person name="Dematte L."/>
            <person name="Mraz A."/>
            <person name="Battilana J."/>
            <person name="Stormo K."/>
            <person name="Costa F."/>
            <person name="Tao Q."/>
            <person name="Si-Ammour A."/>
            <person name="Harkins T."/>
            <person name="Lackey A."/>
            <person name="Perbost C."/>
            <person name="Taillon B."/>
            <person name="Stella A."/>
            <person name="Solovyev V."/>
            <person name="Fawcett J.A."/>
            <person name="Sterck L."/>
            <person name="Vandepoele K."/>
            <person name="Grando S.M."/>
            <person name="Toppo S."/>
            <person name="Moser C."/>
            <person name="Lanchbury J."/>
            <person name="Bogden R."/>
            <person name="Skolnick M."/>
            <person name="Sgaramella V."/>
            <person name="Bhatnagar S.K."/>
            <person name="Fontana P."/>
            <person name="Gutin A."/>
            <person name="Van de Peer Y."/>
            <person name="Salamini F."/>
            <person name="Viola R."/>
        </authorList>
    </citation>
    <scope>NUCLEOTIDE SEQUENCE</scope>
</reference>
<protein>
    <submittedName>
        <fullName evidence="1">Uncharacterized protein</fullName>
    </submittedName>
</protein>
<name>A5BS84_VITVI</name>
<evidence type="ECO:0000313" key="1">
    <source>
        <dbReference type="EMBL" id="CAN63781.1"/>
    </source>
</evidence>
<accession>A5BS84</accession>